<dbReference type="Ensembl" id="ENSGACT00000074150.1">
    <property type="protein sequence ID" value="ENSGACP00000043072.1"/>
    <property type="gene ID" value="ENSGACG00000038093.1"/>
</dbReference>
<reference evidence="2 3" key="1">
    <citation type="journal article" date="2021" name="G3 (Bethesda)">
        <title>Improved contiguity of the threespine stickleback genome using long-read sequencing.</title>
        <authorList>
            <person name="Nath S."/>
            <person name="Shaw D.E."/>
            <person name="White M.A."/>
        </authorList>
    </citation>
    <scope>NUCLEOTIDE SEQUENCE [LARGE SCALE GENOMIC DNA]</scope>
    <source>
        <strain evidence="2 3">Lake Benthic</strain>
    </source>
</reference>
<dbReference type="AlphaFoldDB" id="A0AAQ4PWH3"/>
<dbReference type="Proteomes" id="UP000007635">
    <property type="component" value="Chromosome Y"/>
</dbReference>
<dbReference type="Pfam" id="PF24764">
    <property type="entry name" value="rva_4"/>
    <property type="match status" value="1"/>
</dbReference>
<keyword evidence="3" id="KW-1185">Reference proteome</keyword>
<dbReference type="PANTHER" id="PTHR46791:SF4">
    <property type="match status" value="1"/>
</dbReference>
<reference evidence="2" key="3">
    <citation type="submission" date="2025-09" db="UniProtKB">
        <authorList>
            <consortium name="Ensembl"/>
        </authorList>
    </citation>
    <scope>IDENTIFICATION</scope>
</reference>
<evidence type="ECO:0000313" key="2">
    <source>
        <dbReference type="Ensembl" id="ENSGACP00000043072.1"/>
    </source>
</evidence>
<dbReference type="InterPro" id="IPR058913">
    <property type="entry name" value="Integrase_dom_put"/>
</dbReference>
<feature type="domain" description="Integrase core" evidence="1">
    <location>
        <begin position="211"/>
        <end position="340"/>
    </location>
</feature>
<accession>A0AAQ4PWH3</accession>
<evidence type="ECO:0000313" key="3">
    <source>
        <dbReference type="Proteomes" id="UP000007635"/>
    </source>
</evidence>
<protein>
    <recommendedName>
        <fullName evidence="1">Integrase core domain-containing protein</fullName>
    </recommendedName>
</protein>
<sequence length="407" mass="46741">MEDLRELSRELVRDILNLAGDVEAGPAESEHVASKAEELIEVVGVISALSDEDIDHRVITNLEEVVHRFSGTRAHQAQHTQGPGRLPFDIPIAVLEHQVLCGVPAVQIAAMFGVSKRTIRRRMQQHSLRKTDLYSAVNDEELDHIVSEIHRSHPNTGYKLMRGHLNARGVRVPISRLQESLRRVDAEGVYMRRLRLRVLRRRQYFVCFITISFIAAVEHYGLPSRVRSDKGGENADVAEFMIRSRGTDRNSHITGRSVHNQRIERMWRDVYEHALDLFYQIFTSLEDQGTLNPDNEVHLFALHRIFLPLVQQSLDSFRDAWNFHGLRTERNQSPQQLWRRYREQGPEEDPTEVNNQLQTRTVSVPEVQLARELSDEEVAILPAPGVSVTDALRLYVETVEVLSRILD</sequence>
<name>A0AAQ4PWH3_GASAC</name>
<reference evidence="2" key="2">
    <citation type="submission" date="2025-08" db="UniProtKB">
        <authorList>
            <consortium name="Ensembl"/>
        </authorList>
    </citation>
    <scope>IDENTIFICATION</scope>
</reference>
<organism evidence="2 3">
    <name type="scientific">Gasterosteus aculeatus aculeatus</name>
    <name type="common">three-spined stickleback</name>
    <dbReference type="NCBI Taxonomy" id="481459"/>
    <lineage>
        <taxon>Eukaryota</taxon>
        <taxon>Metazoa</taxon>
        <taxon>Chordata</taxon>
        <taxon>Craniata</taxon>
        <taxon>Vertebrata</taxon>
        <taxon>Euteleostomi</taxon>
        <taxon>Actinopterygii</taxon>
        <taxon>Neopterygii</taxon>
        <taxon>Teleostei</taxon>
        <taxon>Neoteleostei</taxon>
        <taxon>Acanthomorphata</taxon>
        <taxon>Eupercaria</taxon>
        <taxon>Perciformes</taxon>
        <taxon>Cottioidei</taxon>
        <taxon>Gasterosteales</taxon>
        <taxon>Gasterosteidae</taxon>
        <taxon>Gasterosteus</taxon>
    </lineage>
</organism>
<dbReference type="GeneTree" id="ENSGT00940000164996"/>
<evidence type="ECO:0000259" key="1">
    <source>
        <dbReference type="Pfam" id="PF24764"/>
    </source>
</evidence>
<dbReference type="PANTHER" id="PTHR46791">
    <property type="entry name" value="EXPRESSED PROTEIN"/>
    <property type="match status" value="1"/>
</dbReference>
<proteinExistence type="predicted"/>